<name>A0ABU6YGG2_9FABA</name>
<protein>
    <submittedName>
        <fullName evidence="2">Uncharacterized protein</fullName>
    </submittedName>
</protein>
<gene>
    <name evidence="2" type="ORF">PIB30_055299</name>
</gene>
<evidence type="ECO:0000313" key="3">
    <source>
        <dbReference type="Proteomes" id="UP001341840"/>
    </source>
</evidence>
<proteinExistence type="predicted"/>
<accession>A0ABU6YGG2</accession>
<feature type="compositionally biased region" description="Acidic residues" evidence="1">
    <location>
        <begin position="90"/>
        <end position="109"/>
    </location>
</feature>
<evidence type="ECO:0000256" key="1">
    <source>
        <dbReference type="SAM" id="MobiDB-lite"/>
    </source>
</evidence>
<keyword evidence="3" id="KW-1185">Reference proteome</keyword>
<sequence>MAWCSPPLFCTNYHPSLVEQVRDPPSLEVGDGSIQFQTMLIIDDMSMQQMFQIYQHTQFQMPNLELYVEFELIEYQREMDEEKNASGNDIESEDEFEAYEVGDEDEDEDKNANDPLVQHAMQTFVRNESFWHYVLYTCFRPSRHESTDEIS</sequence>
<organism evidence="2 3">
    <name type="scientific">Stylosanthes scabra</name>
    <dbReference type="NCBI Taxonomy" id="79078"/>
    <lineage>
        <taxon>Eukaryota</taxon>
        <taxon>Viridiplantae</taxon>
        <taxon>Streptophyta</taxon>
        <taxon>Embryophyta</taxon>
        <taxon>Tracheophyta</taxon>
        <taxon>Spermatophyta</taxon>
        <taxon>Magnoliopsida</taxon>
        <taxon>eudicotyledons</taxon>
        <taxon>Gunneridae</taxon>
        <taxon>Pentapetalae</taxon>
        <taxon>rosids</taxon>
        <taxon>fabids</taxon>
        <taxon>Fabales</taxon>
        <taxon>Fabaceae</taxon>
        <taxon>Papilionoideae</taxon>
        <taxon>50 kb inversion clade</taxon>
        <taxon>dalbergioids sensu lato</taxon>
        <taxon>Dalbergieae</taxon>
        <taxon>Pterocarpus clade</taxon>
        <taxon>Stylosanthes</taxon>
    </lineage>
</organism>
<comment type="caution">
    <text evidence="2">The sequence shown here is derived from an EMBL/GenBank/DDBJ whole genome shotgun (WGS) entry which is preliminary data.</text>
</comment>
<dbReference type="Proteomes" id="UP001341840">
    <property type="component" value="Unassembled WGS sequence"/>
</dbReference>
<feature type="region of interest" description="Disordered" evidence="1">
    <location>
        <begin position="80"/>
        <end position="112"/>
    </location>
</feature>
<dbReference type="EMBL" id="JASCZI010242085">
    <property type="protein sequence ID" value="MED6209500.1"/>
    <property type="molecule type" value="Genomic_DNA"/>
</dbReference>
<reference evidence="2 3" key="1">
    <citation type="journal article" date="2023" name="Plants (Basel)">
        <title>Bridging the Gap: Combining Genomics and Transcriptomics Approaches to Understand Stylosanthes scabra, an Orphan Legume from the Brazilian Caatinga.</title>
        <authorList>
            <person name="Ferreira-Neto J.R.C."/>
            <person name="da Silva M.D."/>
            <person name="Binneck E."/>
            <person name="de Melo N.F."/>
            <person name="da Silva R.H."/>
            <person name="de Melo A.L.T.M."/>
            <person name="Pandolfi V."/>
            <person name="Bustamante F.O."/>
            <person name="Brasileiro-Vidal A.C."/>
            <person name="Benko-Iseppon A.M."/>
        </authorList>
    </citation>
    <scope>NUCLEOTIDE SEQUENCE [LARGE SCALE GENOMIC DNA]</scope>
    <source>
        <tissue evidence="2">Leaves</tissue>
    </source>
</reference>
<evidence type="ECO:0000313" key="2">
    <source>
        <dbReference type="EMBL" id="MED6209500.1"/>
    </source>
</evidence>